<dbReference type="PROSITE" id="PS50126">
    <property type="entry name" value="S1"/>
    <property type="match status" value="1"/>
</dbReference>
<comment type="caution">
    <text evidence="10">The sequence shown here is derived from an EMBL/GenBank/DDBJ whole genome shotgun (WGS) entry which is preliminary data.</text>
</comment>
<dbReference type="AlphaFoldDB" id="A0A930VY26"/>
<proteinExistence type="inferred from homology"/>
<organism evidence="10 11">
    <name type="scientific">Lancefieldella parvula</name>
    <dbReference type="NCBI Taxonomy" id="1382"/>
    <lineage>
        <taxon>Bacteria</taxon>
        <taxon>Bacillati</taxon>
        <taxon>Actinomycetota</taxon>
        <taxon>Coriobacteriia</taxon>
        <taxon>Coriobacteriales</taxon>
        <taxon>Atopobiaceae</taxon>
        <taxon>Lancefieldella</taxon>
    </lineage>
</organism>
<evidence type="ECO:0000256" key="3">
    <source>
        <dbReference type="ARBA" id="ARBA00022722"/>
    </source>
</evidence>
<dbReference type="NCBIfam" id="TIGR00358">
    <property type="entry name" value="3_prime_RNase"/>
    <property type="match status" value="1"/>
</dbReference>
<dbReference type="GO" id="GO:0005829">
    <property type="term" value="C:cytosol"/>
    <property type="evidence" value="ECO:0007669"/>
    <property type="project" value="TreeGrafter"/>
</dbReference>
<dbReference type="PANTHER" id="PTHR23355">
    <property type="entry name" value="RIBONUCLEASE"/>
    <property type="match status" value="1"/>
</dbReference>
<evidence type="ECO:0000256" key="7">
    <source>
        <dbReference type="HAMAP-Rule" id="MF_01895"/>
    </source>
</evidence>
<dbReference type="InterPro" id="IPR011805">
    <property type="entry name" value="RNase_R"/>
</dbReference>
<dbReference type="InterPro" id="IPR050180">
    <property type="entry name" value="RNR_Ribonuclease"/>
</dbReference>
<sequence>MARKRVHKGNRRQGRAKVSKRPSALLTGTLSLSRPGVATVSTPEGTYALAKHGIHEAMHGDEVQVSLVSAKGKAPLANVRFVLMRATQTFLGIYHDAGPLGAVVPLDSRIQRDFFVLPEDPSVGRHYVFEGDVVVARITEYPTRKSAAVVTIERRVGSAEDLDMNVEATIASYGLATEFPIKALRQAEKISVDADKALAEDASRHDLREELCITVDPADAKDFDDAVGACKLEDGGFELWVHIADVAHYVNWDSPIDLEARMRTCSAYLVDRVLPMLPEKLCNDVCSLRPAEDRLAMSVKMKLSSSGKVLGATAMNSVIRSRARLSYDQVDSYLQGDATALDSVVPREDVGAIKEMINVLNQIRALREEIREKRGSVDFESVETRVVLDQDNKPTGVSVRERTQATGLIEEAMLAANESVAHMLSQHDLESAYRVHEQPSPESLKLAVTPLVAMGALEPDVASRIAIGDQTALQEALESVRGTRYSRVVNAQLLRAQKRAIYLPTNQGHFALGADAYCHFTSPIRRYPDVIVHRTLKRLLRGQMASRAELSALPDICSTCSEQERKADAAARATQKIKLAEYYQSRLGEETWGTIDGCERFGLFITLDDTYADGLLAVRDLGHEWYVYDQETLALIGESTGKTYRIGGRVRVKISGVNVARGQIDLALVE</sequence>
<dbReference type="InterPro" id="IPR004476">
    <property type="entry name" value="RNase_II/RNase_R"/>
</dbReference>
<dbReference type="InterPro" id="IPR003029">
    <property type="entry name" value="S1_domain"/>
</dbReference>
<comment type="subcellular location">
    <subcellularLocation>
        <location evidence="7">Cytoplasm</location>
    </subcellularLocation>
</comment>
<name>A0A930VY26_9ACTN</name>
<evidence type="ECO:0000256" key="2">
    <source>
        <dbReference type="ARBA" id="ARBA00022490"/>
    </source>
</evidence>
<dbReference type="PANTHER" id="PTHR23355:SF9">
    <property type="entry name" value="DIS3-LIKE EXONUCLEASE 2"/>
    <property type="match status" value="1"/>
</dbReference>
<evidence type="ECO:0000259" key="9">
    <source>
        <dbReference type="PROSITE" id="PS50126"/>
    </source>
</evidence>
<dbReference type="InterPro" id="IPR040476">
    <property type="entry name" value="CSD2"/>
</dbReference>
<dbReference type="CDD" id="cd04471">
    <property type="entry name" value="S1_RNase_R"/>
    <property type="match status" value="1"/>
</dbReference>
<dbReference type="Pfam" id="PF00773">
    <property type="entry name" value="RNB"/>
    <property type="match status" value="1"/>
</dbReference>
<feature type="compositionally biased region" description="Basic residues" evidence="8">
    <location>
        <begin position="1"/>
        <end position="20"/>
    </location>
</feature>
<evidence type="ECO:0000256" key="1">
    <source>
        <dbReference type="ARBA" id="ARBA00001849"/>
    </source>
</evidence>
<keyword evidence="3 7" id="KW-0540">Nuclease</keyword>
<accession>A0A930VY26</accession>
<keyword evidence="2 7" id="KW-0963">Cytoplasm</keyword>
<evidence type="ECO:0000256" key="5">
    <source>
        <dbReference type="ARBA" id="ARBA00022839"/>
    </source>
</evidence>
<reference evidence="10" key="1">
    <citation type="submission" date="2020-04" db="EMBL/GenBank/DDBJ databases">
        <title>Deep metagenomics examines the oral microbiome during advanced dental caries in children, revealing novel taxa and co-occurrences with host molecules.</title>
        <authorList>
            <person name="Baker J.L."/>
            <person name="Morton J.T."/>
            <person name="Dinis M."/>
            <person name="Alvarez R."/>
            <person name="Tran N.C."/>
            <person name="Knight R."/>
            <person name="Edlund A."/>
        </authorList>
    </citation>
    <scope>NUCLEOTIDE SEQUENCE</scope>
    <source>
        <strain evidence="10">JCVI_22A_bin.2</strain>
    </source>
</reference>
<dbReference type="SMART" id="SM00955">
    <property type="entry name" value="RNB"/>
    <property type="match status" value="1"/>
</dbReference>
<dbReference type="NCBIfam" id="TIGR02063">
    <property type="entry name" value="RNase_R"/>
    <property type="match status" value="1"/>
</dbReference>
<feature type="domain" description="S1 motif" evidence="9">
    <location>
        <begin position="588"/>
        <end position="669"/>
    </location>
</feature>
<keyword evidence="5 7" id="KW-0269">Exonuclease</keyword>
<dbReference type="EC" id="3.1.13.1" evidence="7"/>
<comment type="catalytic activity">
    <reaction evidence="1 7">
        <text>Exonucleolytic cleavage in the 3'- to 5'-direction to yield nucleoside 5'-phosphates.</text>
        <dbReference type="EC" id="3.1.13.1"/>
    </reaction>
</comment>
<dbReference type="SMART" id="SM00316">
    <property type="entry name" value="S1"/>
    <property type="match status" value="1"/>
</dbReference>
<evidence type="ECO:0000256" key="8">
    <source>
        <dbReference type="SAM" id="MobiDB-lite"/>
    </source>
</evidence>
<evidence type="ECO:0000256" key="6">
    <source>
        <dbReference type="ARBA" id="ARBA00022884"/>
    </source>
</evidence>
<gene>
    <name evidence="7 10" type="primary">rnr</name>
    <name evidence="10" type="ORF">HXK23_00310</name>
</gene>
<comment type="similarity">
    <text evidence="7">Belongs to the RNR ribonuclease family. RNase R subfamily.</text>
</comment>
<dbReference type="InterPro" id="IPR012340">
    <property type="entry name" value="NA-bd_OB-fold"/>
</dbReference>
<keyword evidence="6 7" id="KW-0694">RNA-binding</keyword>
<dbReference type="Pfam" id="PF00575">
    <property type="entry name" value="S1"/>
    <property type="match status" value="1"/>
</dbReference>
<evidence type="ECO:0000256" key="4">
    <source>
        <dbReference type="ARBA" id="ARBA00022801"/>
    </source>
</evidence>
<feature type="region of interest" description="Disordered" evidence="8">
    <location>
        <begin position="1"/>
        <end position="21"/>
    </location>
</feature>
<dbReference type="Proteomes" id="UP000772566">
    <property type="component" value="Unassembled WGS sequence"/>
</dbReference>
<dbReference type="EMBL" id="JABZGT010000003">
    <property type="protein sequence ID" value="MBF4808666.1"/>
    <property type="molecule type" value="Genomic_DNA"/>
</dbReference>
<dbReference type="GO" id="GO:0006402">
    <property type="term" value="P:mRNA catabolic process"/>
    <property type="evidence" value="ECO:0007669"/>
    <property type="project" value="TreeGrafter"/>
</dbReference>
<dbReference type="Gene3D" id="2.40.50.140">
    <property type="entry name" value="Nucleic acid-binding proteins"/>
    <property type="match status" value="1"/>
</dbReference>
<dbReference type="InterPro" id="IPR001900">
    <property type="entry name" value="RNase_II/R"/>
</dbReference>
<evidence type="ECO:0000313" key="11">
    <source>
        <dbReference type="Proteomes" id="UP000772566"/>
    </source>
</evidence>
<keyword evidence="4 7" id="KW-0378">Hydrolase</keyword>
<dbReference type="SUPFAM" id="SSF50249">
    <property type="entry name" value="Nucleic acid-binding proteins"/>
    <property type="match status" value="2"/>
</dbReference>
<protein>
    <recommendedName>
        <fullName evidence="7">Ribonuclease R</fullName>
        <shortName evidence="7">RNase R</shortName>
        <ecNumber evidence="7">3.1.13.1</ecNumber>
    </recommendedName>
</protein>
<comment type="function">
    <text evidence="7">3'-5' exoribonuclease that releases 5'-nucleoside monophosphates and is involved in maturation of structured RNAs.</text>
</comment>
<dbReference type="GO" id="GO:0008859">
    <property type="term" value="F:exoribonuclease II activity"/>
    <property type="evidence" value="ECO:0007669"/>
    <property type="project" value="UniProtKB-UniRule"/>
</dbReference>
<evidence type="ECO:0000313" key="10">
    <source>
        <dbReference type="EMBL" id="MBF4808666.1"/>
    </source>
</evidence>
<dbReference type="Pfam" id="PF17876">
    <property type="entry name" value="CSD2"/>
    <property type="match status" value="1"/>
</dbReference>
<dbReference type="GO" id="GO:0003723">
    <property type="term" value="F:RNA binding"/>
    <property type="evidence" value="ECO:0007669"/>
    <property type="project" value="UniProtKB-UniRule"/>
</dbReference>
<dbReference type="HAMAP" id="MF_01895">
    <property type="entry name" value="RNase_R"/>
    <property type="match status" value="1"/>
</dbReference>